<evidence type="ECO:0000259" key="5">
    <source>
        <dbReference type="Pfam" id="PF13229"/>
    </source>
</evidence>
<keyword evidence="3 4" id="KW-0732">Signal</keyword>
<dbReference type="InterPro" id="IPR011050">
    <property type="entry name" value="Pectin_lyase_fold/virulence"/>
</dbReference>
<dbReference type="Gene3D" id="2.160.20.10">
    <property type="entry name" value="Single-stranded right-handed beta-helix, Pectin lyase-like"/>
    <property type="match status" value="1"/>
</dbReference>
<keyword evidence="7" id="KW-1185">Reference proteome</keyword>
<dbReference type="GO" id="GO:0005576">
    <property type="term" value="C:extracellular region"/>
    <property type="evidence" value="ECO:0007669"/>
    <property type="project" value="UniProtKB-SubCell"/>
</dbReference>
<protein>
    <recommendedName>
        <fullName evidence="5">Right handed beta helix domain-containing protein</fullName>
    </recommendedName>
</protein>
<evidence type="ECO:0000313" key="6">
    <source>
        <dbReference type="EMBL" id="TCC88739.1"/>
    </source>
</evidence>
<feature type="signal peptide" evidence="4">
    <location>
        <begin position="1"/>
        <end position="19"/>
    </location>
</feature>
<evidence type="ECO:0000256" key="1">
    <source>
        <dbReference type="ARBA" id="ARBA00004613"/>
    </source>
</evidence>
<evidence type="ECO:0000256" key="4">
    <source>
        <dbReference type="SAM" id="SignalP"/>
    </source>
</evidence>
<gene>
    <name evidence="6" type="ORF">EZ428_19080</name>
</gene>
<keyword evidence="2" id="KW-0964">Secreted</keyword>
<organism evidence="6 7">
    <name type="scientific">Pedobacter frigiditerrae</name>
    <dbReference type="NCBI Taxonomy" id="2530452"/>
    <lineage>
        <taxon>Bacteria</taxon>
        <taxon>Pseudomonadati</taxon>
        <taxon>Bacteroidota</taxon>
        <taxon>Sphingobacteriia</taxon>
        <taxon>Sphingobacteriales</taxon>
        <taxon>Sphingobacteriaceae</taxon>
        <taxon>Pedobacter</taxon>
    </lineage>
</organism>
<dbReference type="Proteomes" id="UP000292884">
    <property type="component" value="Unassembled WGS sequence"/>
</dbReference>
<dbReference type="Pfam" id="PF13229">
    <property type="entry name" value="Beta_helix"/>
    <property type="match status" value="1"/>
</dbReference>
<dbReference type="InterPro" id="IPR006626">
    <property type="entry name" value="PbH1"/>
</dbReference>
<evidence type="ECO:0000313" key="7">
    <source>
        <dbReference type="Proteomes" id="UP000292884"/>
    </source>
</evidence>
<dbReference type="AlphaFoldDB" id="A0A4R0MPG3"/>
<dbReference type="GO" id="GO:0016837">
    <property type="term" value="F:carbon-oxygen lyase activity, acting on polysaccharides"/>
    <property type="evidence" value="ECO:0007669"/>
    <property type="project" value="TreeGrafter"/>
</dbReference>
<evidence type="ECO:0000256" key="3">
    <source>
        <dbReference type="ARBA" id="ARBA00022729"/>
    </source>
</evidence>
<dbReference type="PANTHER" id="PTHR40088:SF2">
    <property type="entry name" value="SECRETED SUGAR HYDROLASE"/>
    <property type="match status" value="1"/>
</dbReference>
<feature type="domain" description="Right handed beta helix" evidence="5">
    <location>
        <begin position="108"/>
        <end position="257"/>
    </location>
</feature>
<comment type="caution">
    <text evidence="6">The sequence shown here is derived from an EMBL/GenBank/DDBJ whole genome shotgun (WGS) entry which is preliminary data.</text>
</comment>
<dbReference type="SMART" id="SM00710">
    <property type="entry name" value="PbH1"/>
    <property type="match status" value="6"/>
</dbReference>
<evidence type="ECO:0000256" key="2">
    <source>
        <dbReference type="ARBA" id="ARBA00022525"/>
    </source>
</evidence>
<name>A0A4R0MPG3_9SPHI</name>
<dbReference type="EMBL" id="SJSK01000005">
    <property type="protein sequence ID" value="TCC88739.1"/>
    <property type="molecule type" value="Genomic_DNA"/>
</dbReference>
<comment type="subcellular location">
    <subcellularLocation>
        <location evidence="1">Secreted</location>
    </subcellularLocation>
</comment>
<dbReference type="RefSeq" id="WP_131554793.1">
    <property type="nucleotide sequence ID" value="NZ_SJSK01000005.1"/>
</dbReference>
<dbReference type="OrthoDB" id="786002at2"/>
<proteinExistence type="predicted"/>
<dbReference type="InterPro" id="IPR012334">
    <property type="entry name" value="Pectin_lyas_fold"/>
</dbReference>
<feature type="chain" id="PRO_5020295367" description="Right handed beta helix domain-containing protein" evidence="4">
    <location>
        <begin position="20"/>
        <end position="449"/>
    </location>
</feature>
<dbReference type="PANTHER" id="PTHR40088">
    <property type="entry name" value="PECTATE LYASE (EUROFUNG)"/>
    <property type="match status" value="1"/>
</dbReference>
<dbReference type="InterPro" id="IPR052052">
    <property type="entry name" value="Polysaccharide_Lyase_9"/>
</dbReference>
<sequence>MKKLFLSLSMLFLTYLASAQQTWFVSGKGNDQNSGKTESTAFRSLQSAADLTKPGDTVIVADGIYDSSTANNGHSILTLRTSGTVDKYITFKAKLGATPEIRPFSWGGITILGSYINIEGLKVIGNNDSITLIDAISDTKNKTPNAKYNTNGIIVEGRENAPDKKPHHIRISNCEVGKCPGGGITVLEGDYVTIEDCKVYENAWYMRYAGSGITTLNNWAFDDKPGYHIIIVRNKVWNNKTLVPWEKTGKLSDGNGILLDVTDQKQGATNPNADAAVDTVVKKTQPLKPRRPEWKGRALIAYNLSVYNGGSGIHTFRTAHVDIINNTTYWNGQVVGYQELFPNRCDDVVIMNNIIVPKPGGAVTSDNKNTRIRWEYNIYPKNQDFFDGTNNILADPLFINPGIDPTRHDFKLSPKSLAMGSGSVEFKFENDTALKLLRHKGNLNRGYYR</sequence>
<dbReference type="SUPFAM" id="SSF51126">
    <property type="entry name" value="Pectin lyase-like"/>
    <property type="match status" value="1"/>
</dbReference>
<dbReference type="InterPro" id="IPR039448">
    <property type="entry name" value="Beta_helix"/>
</dbReference>
<accession>A0A4R0MPG3</accession>
<reference evidence="6 7" key="1">
    <citation type="submission" date="2019-02" db="EMBL/GenBank/DDBJ databases">
        <title>Pedobacter sp. RP-1-13 sp. nov., isolated from Arctic soil.</title>
        <authorList>
            <person name="Dahal R.H."/>
        </authorList>
    </citation>
    <scope>NUCLEOTIDE SEQUENCE [LARGE SCALE GENOMIC DNA]</scope>
    <source>
        <strain evidence="6 7">RP-1-13</strain>
    </source>
</reference>